<dbReference type="Gene3D" id="1.10.10.10">
    <property type="entry name" value="Winged helix-like DNA-binding domain superfamily/Winged helix DNA-binding domain"/>
    <property type="match status" value="1"/>
</dbReference>
<dbReference type="PANTHER" id="PTHR44846">
    <property type="entry name" value="MANNOSYL-D-GLYCERATE TRANSPORT/METABOLISM SYSTEM REPRESSOR MNGR-RELATED"/>
    <property type="match status" value="1"/>
</dbReference>
<organism evidence="5 6">
    <name type="scientific">Salibacterium qingdaonense</name>
    <dbReference type="NCBI Taxonomy" id="266892"/>
    <lineage>
        <taxon>Bacteria</taxon>
        <taxon>Bacillati</taxon>
        <taxon>Bacillota</taxon>
        <taxon>Bacilli</taxon>
        <taxon>Bacillales</taxon>
        <taxon>Bacillaceae</taxon>
    </lineage>
</organism>
<dbReference type="Pfam" id="PF07702">
    <property type="entry name" value="UTRA"/>
    <property type="match status" value="1"/>
</dbReference>
<dbReference type="InterPro" id="IPR028978">
    <property type="entry name" value="Chorismate_lyase_/UTRA_dom_sf"/>
</dbReference>
<sequence>MTNPFQHPRYVTVIEEIKEKIRNGELEPGERLPSENEYAKQLHVSRNTLREALRILEEEHIMVRKHGIGTFVNKKPVFSGGIEELFSITDMIEREGKTPGTDILFTGFAEPHGDDKKELTLGEDEQVYLIKRIRTADDDPLVYCVDKIPAGLLEEDYNLDEESMLLSLEKKAGVTISYAKANIETMGYHEEISTMLQCENGSPLLVLKQVHYDMADEPVLYSINFFKSDQISFNVFRRRQL</sequence>
<keyword evidence="6" id="KW-1185">Reference proteome</keyword>
<dbReference type="InterPro" id="IPR011663">
    <property type="entry name" value="UTRA"/>
</dbReference>
<dbReference type="InterPro" id="IPR000524">
    <property type="entry name" value="Tscrpt_reg_HTH_GntR"/>
</dbReference>
<evidence type="ECO:0000313" key="5">
    <source>
        <dbReference type="EMBL" id="SFM08991.1"/>
    </source>
</evidence>
<accession>A0A1I4N0D9</accession>
<dbReference type="SUPFAM" id="SSF46785">
    <property type="entry name" value="Winged helix' DNA-binding domain"/>
    <property type="match status" value="1"/>
</dbReference>
<dbReference type="Gene3D" id="3.40.1410.10">
    <property type="entry name" value="Chorismate lyase-like"/>
    <property type="match status" value="1"/>
</dbReference>
<gene>
    <name evidence="5" type="ORF">SAMN04488054_11481</name>
</gene>
<dbReference type="InterPro" id="IPR036390">
    <property type="entry name" value="WH_DNA-bd_sf"/>
</dbReference>
<name>A0A1I4N0D9_9BACI</name>
<dbReference type="PROSITE" id="PS50949">
    <property type="entry name" value="HTH_GNTR"/>
    <property type="match status" value="1"/>
</dbReference>
<dbReference type="Pfam" id="PF00392">
    <property type="entry name" value="GntR"/>
    <property type="match status" value="1"/>
</dbReference>
<dbReference type="EMBL" id="FOTY01000014">
    <property type="protein sequence ID" value="SFM08991.1"/>
    <property type="molecule type" value="Genomic_DNA"/>
</dbReference>
<dbReference type="GO" id="GO:0045892">
    <property type="term" value="P:negative regulation of DNA-templated transcription"/>
    <property type="evidence" value="ECO:0007669"/>
    <property type="project" value="TreeGrafter"/>
</dbReference>
<dbReference type="GO" id="GO:0003700">
    <property type="term" value="F:DNA-binding transcription factor activity"/>
    <property type="evidence" value="ECO:0007669"/>
    <property type="project" value="InterPro"/>
</dbReference>
<dbReference type="InterPro" id="IPR036388">
    <property type="entry name" value="WH-like_DNA-bd_sf"/>
</dbReference>
<feature type="domain" description="HTH gntR-type" evidence="4">
    <location>
        <begin position="7"/>
        <end position="75"/>
    </location>
</feature>
<evidence type="ECO:0000256" key="3">
    <source>
        <dbReference type="ARBA" id="ARBA00023163"/>
    </source>
</evidence>
<keyword evidence="2" id="KW-0238">DNA-binding</keyword>
<dbReference type="OrthoDB" id="149756at2"/>
<dbReference type="PRINTS" id="PR00035">
    <property type="entry name" value="HTHGNTR"/>
</dbReference>
<dbReference type="CDD" id="cd07377">
    <property type="entry name" value="WHTH_GntR"/>
    <property type="match status" value="1"/>
</dbReference>
<dbReference type="AlphaFoldDB" id="A0A1I4N0D9"/>
<evidence type="ECO:0000256" key="1">
    <source>
        <dbReference type="ARBA" id="ARBA00023015"/>
    </source>
</evidence>
<dbReference type="SMART" id="SM00345">
    <property type="entry name" value="HTH_GNTR"/>
    <property type="match status" value="1"/>
</dbReference>
<evidence type="ECO:0000259" key="4">
    <source>
        <dbReference type="PROSITE" id="PS50949"/>
    </source>
</evidence>
<proteinExistence type="predicted"/>
<dbReference type="InterPro" id="IPR050679">
    <property type="entry name" value="Bact_HTH_transcr_reg"/>
</dbReference>
<evidence type="ECO:0000313" key="6">
    <source>
        <dbReference type="Proteomes" id="UP000199668"/>
    </source>
</evidence>
<reference evidence="5 6" key="1">
    <citation type="submission" date="2016-10" db="EMBL/GenBank/DDBJ databases">
        <authorList>
            <person name="de Groot N.N."/>
        </authorList>
    </citation>
    <scope>NUCLEOTIDE SEQUENCE [LARGE SCALE GENOMIC DNA]</scope>
    <source>
        <strain evidence="5 6">CGMCC 1.6134</strain>
    </source>
</reference>
<keyword evidence="1" id="KW-0805">Transcription regulation</keyword>
<dbReference type="PANTHER" id="PTHR44846:SF17">
    <property type="entry name" value="GNTR-FAMILY TRANSCRIPTIONAL REGULATOR"/>
    <property type="match status" value="1"/>
</dbReference>
<dbReference type="STRING" id="266892.SAMN04488054_11481"/>
<protein>
    <submittedName>
        <fullName evidence="5">GntR family transcriptional regulator</fullName>
    </submittedName>
</protein>
<dbReference type="SUPFAM" id="SSF64288">
    <property type="entry name" value="Chorismate lyase-like"/>
    <property type="match status" value="1"/>
</dbReference>
<dbReference type="Proteomes" id="UP000199668">
    <property type="component" value="Unassembled WGS sequence"/>
</dbReference>
<dbReference type="RefSeq" id="WP_090927211.1">
    <property type="nucleotide sequence ID" value="NZ_FOTY01000014.1"/>
</dbReference>
<dbReference type="SMART" id="SM00866">
    <property type="entry name" value="UTRA"/>
    <property type="match status" value="1"/>
</dbReference>
<evidence type="ECO:0000256" key="2">
    <source>
        <dbReference type="ARBA" id="ARBA00023125"/>
    </source>
</evidence>
<keyword evidence="3" id="KW-0804">Transcription</keyword>
<dbReference type="GO" id="GO:0003677">
    <property type="term" value="F:DNA binding"/>
    <property type="evidence" value="ECO:0007669"/>
    <property type="project" value="UniProtKB-KW"/>
</dbReference>